<proteinExistence type="predicted"/>
<dbReference type="AlphaFoldDB" id="A0AAV5VWL8"/>
<keyword evidence="2" id="KW-1185">Reference proteome</keyword>
<accession>A0AAV5VWL8</accession>
<dbReference type="Proteomes" id="UP001432322">
    <property type="component" value="Unassembled WGS sequence"/>
</dbReference>
<feature type="non-terminal residue" evidence="1">
    <location>
        <position position="1"/>
    </location>
</feature>
<evidence type="ECO:0000313" key="2">
    <source>
        <dbReference type="Proteomes" id="UP001432322"/>
    </source>
</evidence>
<name>A0AAV5VWL8_9BILA</name>
<dbReference type="EMBL" id="BTSY01000004">
    <property type="protein sequence ID" value="GMT22663.1"/>
    <property type="molecule type" value="Genomic_DNA"/>
</dbReference>
<comment type="caution">
    <text evidence="1">The sequence shown here is derived from an EMBL/GenBank/DDBJ whole genome shotgun (WGS) entry which is preliminary data.</text>
</comment>
<evidence type="ECO:0000313" key="1">
    <source>
        <dbReference type="EMBL" id="GMT22663.1"/>
    </source>
</evidence>
<sequence length="106" mass="12690">FLLLLSTPHSTFKHALLRRQVHLLQQLQLRRKLRPVLPCNLPEGRLQVRKRCSLQGSLHYYCPQEVMLQRQVKQLHGLQIANLLSLLSSRDYRRLPYDVNYDWMDE</sequence>
<reference evidence="1" key="1">
    <citation type="submission" date="2023-10" db="EMBL/GenBank/DDBJ databases">
        <title>Genome assembly of Pristionchus species.</title>
        <authorList>
            <person name="Yoshida K."/>
            <person name="Sommer R.J."/>
        </authorList>
    </citation>
    <scope>NUCLEOTIDE SEQUENCE</scope>
    <source>
        <strain evidence="1">RS5133</strain>
    </source>
</reference>
<gene>
    <name evidence="1" type="ORF">PFISCL1PPCAC_13960</name>
</gene>
<organism evidence="1 2">
    <name type="scientific">Pristionchus fissidentatus</name>
    <dbReference type="NCBI Taxonomy" id="1538716"/>
    <lineage>
        <taxon>Eukaryota</taxon>
        <taxon>Metazoa</taxon>
        <taxon>Ecdysozoa</taxon>
        <taxon>Nematoda</taxon>
        <taxon>Chromadorea</taxon>
        <taxon>Rhabditida</taxon>
        <taxon>Rhabditina</taxon>
        <taxon>Diplogasteromorpha</taxon>
        <taxon>Diplogasteroidea</taxon>
        <taxon>Neodiplogasteridae</taxon>
        <taxon>Pristionchus</taxon>
    </lineage>
</organism>
<protein>
    <submittedName>
        <fullName evidence="1">Uncharacterized protein</fullName>
    </submittedName>
</protein>